<evidence type="ECO:0000313" key="1">
    <source>
        <dbReference type="EMBL" id="RAV19197.1"/>
    </source>
</evidence>
<evidence type="ECO:0000313" key="2">
    <source>
        <dbReference type="Proteomes" id="UP000250369"/>
    </source>
</evidence>
<accession>A0A329MMR6</accession>
<dbReference type="GO" id="GO:0016706">
    <property type="term" value="F:2-oxoglutarate-dependent dioxygenase activity"/>
    <property type="evidence" value="ECO:0007669"/>
    <property type="project" value="UniProtKB-ARBA"/>
</dbReference>
<dbReference type="Proteomes" id="UP000250369">
    <property type="component" value="Unassembled WGS sequence"/>
</dbReference>
<dbReference type="SUPFAM" id="SSF51197">
    <property type="entry name" value="Clavaminate synthase-like"/>
    <property type="match status" value="1"/>
</dbReference>
<organism evidence="1 2">
    <name type="scientific">Paenibacillus contaminans</name>
    <dbReference type="NCBI Taxonomy" id="450362"/>
    <lineage>
        <taxon>Bacteria</taxon>
        <taxon>Bacillati</taxon>
        <taxon>Bacillota</taxon>
        <taxon>Bacilli</taxon>
        <taxon>Bacillales</taxon>
        <taxon>Paenibacillaceae</taxon>
        <taxon>Paenibacillus</taxon>
    </lineage>
</organism>
<dbReference type="Pfam" id="PF05721">
    <property type="entry name" value="PhyH"/>
    <property type="match status" value="1"/>
</dbReference>
<reference evidence="1 2" key="1">
    <citation type="journal article" date="2009" name="Int. J. Syst. Evol. Microbiol.">
        <title>Paenibacillus contaminans sp. nov., isolated from a contaminated laboratory plate.</title>
        <authorList>
            <person name="Chou J.H."/>
            <person name="Lee J.H."/>
            <person name="Lin M.C."/>
            <person name="Chang P.S."/>
            <person name="Arun A.B."/>
            <person name="Young C.C."/>
            <person name="Chen W.M."/>
        </authorList>
    </citation>
    <scope>NUCLEOTIDE SEQUENCE [LARGE SCALE GENOMIC DNA]</scope>
    <source>
        <strain evidence="1 2">CKOBP-6</strain>
    </source>
</reference>
<keyword evidence="2" id="KW-1185">Reference proteome</keyword>
<evidence type="ECO:0008006" key="3">
    <source>
        <dbReference type="Google" id="ProtNLM"/>
    </source>
</evidence>
<proteinExistence type="predicted"/>
<gene>
    <name evidence="1" type="ORF">DQG23_21915</name>
</gene>
<dbReference type="GO" id="GO:0005506">
    <property type="term" value="F:iron ion binding"/>
    <property type="evidence" value="ECO:0007669"/>
    <property type="project" value="UniProtKB-ARBA"/>
</dbReference>
<dbReference type="EMBL" id="QMFB01000013">
    <property type="protein sequence ID" value="RAV19197.1"/>
    <property type="molecule type" value="Genomic_DNA"/>
</dbReference>
<sequence>MFLLEHSVAIGAFTAGCARTDNEGVAGAMIESESNPWEEINMTRFKEQYDRDGYVIAENMFSIEEVAAFKQEIRDTLAKVEEREGSGKHFTHGVYVGLALQSEMFRKLAADSRIAAVLREVIGDQVLFLSDKVVAKDASKDFASPWHQDWPYWKGSNKVSVWIALDDAFPENGCLKMVPGSHRSAVDHVNPDDASEGFVSRLRPEDIDESKVVAIPAKAGTAVIFHDLTFHASYPNVTGKDRWALISTYKDAREPDPEYGWANPIQVVG</sequence>
<dbReference type="AlphaFoldDB" id="A0A329MMR6"/>
<comment type="caution">
    <text evidence="1">The sequence shown here is derived from an EMBL/GenBank/DDBJ whole genome shotgun (WGS) entry which is preliminary data.</text>
</comment>
<dbReference type="PANTHER" id="PTHR20883:SF48">
    <property type="entry name" value="ECTOINE DIOXYGENASE"/>
    <property type="match status" value="1"/>
</dbReference>
<dbReference type="Gene3D" id="2.60.120.620">
    <property type="entry name" value="q2cbj1_9rhob like domain"/>
    <property type="match status" value="1"/>
</dbReference>
<dbReference type="PANTHER" id="PTHR20883">
    <property type="entry name" value="PHYTANOYL-COA DIOXYGENASE DOMAIN CONTAINING 1"/>
    <property type="match status" value="1"/>
</dbReference>
<dbReference type="InterPro" id="IPR008775">
    <property type="entry name" value="Phytyl_CoA_dOase-like"/>
</dbReference>
<protein>
    <recommendedName>
        <fullName evidence="3">Phytanoyl-CoA dioxygenase family protein</fullName>
    </recommendedName>
</protein>
<name>A0A329MMR6_9BACL</name>